<evidence type="ECO:0008006" key="4">
    <source>
        <dbReference type="Google" id="ProtNLM"/>
    </source>
</evidence>
<evidence type="ECO:0000313" key="2">
    <source>
        <dbReference type="EMBL" id="THD04859.1"/>
    </source>
</evidence>
<evidence type="ECO:0000256" key="1">
    <source>
        <dbReference type="SAM" id="Phobius"/>
    </source>
</evidence>
<gene>
    <name evidence="2" type="ORF">B1991_16955</name>
</gene>
<keyword evidence="1" id="KW-1133">Transmembrane helix</keyword>
<feature type="transmembrane region" description="Helical" evidence="1">
    <location>
        <begin position="111"/>
        <end position="135"/>
    </location>
</feature>
<dbReference type="EMBL" id="MWIO01000069">
    <property type="protein sequence ID" value="THD04859.1"/>
    <property type="molecule type" value="Genomic_DNA"/>
</dbReference>
<sequence length="189" mass="21349">MNETECMTLVSQAAQLMEQFERRCDHLGGRLQGLMQDMQALTAQLPRVVEQAADASMQALPARVTRETREGLGQAVQQYRQHLQASGEEVSSSTRALAERIRRLEQLHRHLLWKTFGAVALCLALLLAGGAWLSLHYRKAIEQNRLSAQLLKAYNDADVNLCDGRLCARVDLKAPRFGERRQYLPVLPR</sequence>
<dbReference type="Proteomes" id="UP000306317">
    <property type="component" value="Unassembled WGS sequence"/>
</dbReference>
<keyword evidence="1" id="KW-0472">Membrane</keyword>
<name>A0A4S3K9C7_9GAMM</name>
<protein>
    <recommendedName>
        <fullName evidence="4">Relaxation protein</fullName>
    </recommendedName>
</protein>
<organism evidence="2 3">
    <name type="scientific">Rhodanobacter lindaniclasticus</name>
    <dbReference type="NCBI Taxonomy" id="75310"/>
    <lineage>
        <taxon>Bacteria</taxon>
        <taxon>Pseudomonadati</taxon>
        <taxon>Pseudomonadota</taxon>
        <taxon>Gammaproteobacteria</taxon>
        <taxon>Lysobacterales</taxon>
        <taxon>Rhodanobacteraceae</taxon>
        <taxon>Rhodanobacter</taxon>
    </lineage>
</organism>
<dbReference type="AlphaFoldDB" id="A0A4S3K9C7"/>
<keyword evidence="3" id="KW-1185">Reference proteome</keyword>
<dbReference type="RefSeq" id="WP_168709695.1">
    <property type="nucleotide sequence ID" value="NZ_MWIO01000069.1"/>
</dbReference>
<reference evidence="2 3" key="1">
    <citation type="submission" date="2017-02" db="EMBL/GenBank/DDBJ databases">
        <title>Whole genome sequencing of Rhodanobacter lindaniclasticus DSM 17932.</title>
        <authorList>
            <person name="Kumar S."/>
            <person name="Patil P."/>
            <person name="Patil P.B."/>
        </authorList>
    </citation>
    <scope>NUCLEOTIDE SEQUENCE [LARGE SCALE GENOMIC DNA]</scope>
    <source>
        <strain evidence="2 3">DSM 17932</strain>
    </source>
</reference>
<comment type="caution">
    <text evidence="2">The sequence shown here is derived from an EMBL/GenBank/DDBJ whole genome shotgun (WGS) entry which is preliminary data.</text>
</comment>
<keyword evidence="1" id="KW-0812">Transmembrane</keyword>
<evidence type="ECO:0000313" key="3">
    <source>
        <dbReference type="Proteomes" id="UP000306317"/>
    </source>
</evidence>
<proteinExistence type="predicted"/>
<accession>A0A4S3K9C7</accession>